<dbReference type="AlphaFoldDB" id="A0A2C5Y020"/>
<keyword evidence="4" id="KW-1185">Reference proteome</keyword>
<keyword evidence="2" id="KW-0472">Membrane</keyword>
<protein>
    <submittedName>
        <fullName evidence="3">Uncharacterized protein</fullName>
    </submittedName>
</protein>
<comment type="caution">
    <text evidence="3">The sequence shown here is derived from an EMBL/GenBank/DDBJ whole genome shotgun (WGS) entry which is preliminary data.</text>
</comment>
<evidence type="ECO:0000313" key="4">
    <source>
        <dbReference type="Proteomes" id="UP000226192"/>
    </source>
</evidence>
<organism evidence="3 4">
    <name type="scientific">Ophiocordyceps australis</name>
    <dbReference type="NCBI Taxonomy" id="1399860"/>
    <lineage>
        <taxon>Eukaryota</taxon>
        <taxon>Fungi</taxon>
        <taxon>Dikarya</taxon>
        <taxon>Ascomycota</taxon>
        <taxon>Pezizomycotina</taxon>
        <taxon>Sordariomycetes</taxon>
        <taxon>Hypocreomycetidae</taxon>
        <taxon>Hypocreales</taxon>
        <taxon>Ophiocordycipitaceae</taxon>
        <taxon>Ophiocordyceps</taxon>
    </lineage>
</organism>
<evidence type="ECO:0000256" key="2">
    <source>
        <dbReference type="SAM" id="Phobius"/>
    </source>
</evidence>
<name>A0A2C5Y020_9HYPO</name>
<accession>A0A2C5Y020</accession>
<evidence type="ECO:0000256" key="1">
    <source>
        <dbReference type="SAM" id="MobiDB-lite"/>
    </source>
</evidence>
<gene>
    <name evidence="3" type="ORF">CDD81_1312</name>
</gene>
<dbReference type="EMBL" id="NJET01000131">
    <property type="protein sequence ID" value="PHH60730.1"/>
    <property type="molecule type" value="Genomic_DNA"/>
</dbReference>
<proteinExistence type="predicted"/>
<feature type="transmembrane region" description="Helical" evidence="2">
    <location>
        <begin position="27"/>
        <end position="47"/>
    </location>
</feature>
<sequence>MDTRISNQARPTLVGTRNNKRNGQPNGTCFFLSFKVVFCLVLFLKFATSVSALPGKQDWLDYPDHDFASEMMNLASASTNPTFSSPPPATRFAEFLNLALGIPVADAVAAGIDSVEALTKQHDKFPQVNRKTFEALGDEGDFFITTAVTYDTSYKNHIFVRRLNPTDKDLLRRKAKATIIYKETTAWRFFRDPEMYQVKFY</sequence>
<keyword evidence="2" id="KW-1133">Transmembrane helix</keyword>
<dbReference type="Proteomes" id="UP000226192">
    <property type="component" value="Unassembled WGS sequence"/>
</dbReference>
<keyword evidence="2" id="KW-0812">Transmembrane</keyword>
<evidence type="ECO:0000313" key="3">
    <source>
        <dbReference type="EMBL" id="PHH60730.1"/>
    </source>
</evidence>
<feature type="region of interest" description="Disordered" evidence="1">
    <location>
        <begin position="1"/>
        <end position="20"/>
    </location>
</feature>
<reference evidence="3 4" key="1">
    <citation type="submission" date="2017-06" db="EMBL/GenBank/DDBJ databases">
        <title>Ant-infecting Ophiocordyceps genomes reveal a high diversity of potential behavioral manipulation genes and a possible major role for enterotoxins.</title>
        <authorList>
            <person name="De Bekker C."/>
            <person name="Evans H.C."/>
            <person name="Brachmann A."/>
            <person name="Hughes D.P."/>
        </authorList>
    </citation>
    <scope>NUCLEOTIDE SEQUENCE [LARGE SCALE GENOMIC DNA]</scope>
    <source>
        <strain evidence="3 4">Map64</strain>
    </source>
</reference>